<sequence length="644" mass="69706">MLARSSPRGALRGLGLSHTKAYARRRLSIDEFNKNKKDFTFGADADNFGRGSRHRQLQGAFEDHAPLEEHPKLQGLDRASPEYKYQLMLLQQDFQNKRQQQRAQWELAERVKGVGAGLLALVGILAAYQLVTNHKYLRAQVRGWWAPGVDVSRVLDMNDPKGNTRAVAHLAERLGADADAGFLAALRDSRVPGLYLFGAVSGKRLPARAAGFDGMLLADVCVQDDYLVAIDDKGRVLHYAPGMASPVYVHMPAKVRQVVASGGRYFYVARNGRAVWCGGRVDPATQARPGWLTSGAPYAVSSVALDVLARGERLALVAAGAEHLLLLTSHGRLLGVCSARAPASKGQYGLPRYAQADAPEPVPTDVAFDLVNLNNEVVTASSGAKAVRPRTFAAIAATAHANAALDLAGALWTWGDNALCQCGRPKAVADDIQPVPRAVYALKDLARILRYSVADRGLAGRFSADALAAANNTFYVKMSYRVDGDPLLAQDLVLSFGDGLRGQLGISRYLHMTPTPHVLKSLVGLREFDEATQTTRNIGIKSIVPGGDHTFVTLDNHGAHKDVLVFGDNLQGQFGNGRTAKSARPAQIPKLLEPENFDESTKKLVLKLNDQTKNRLQLADGNTDGVEQVLAAGELSSAIYYRRK</sequence>
<dbReference type="RefSeq" id="XP_018711846.1">
    <property type="nucleotide sequence ID" value="XM_018858864.1"/>
</dbReference>
<accession>A0A1A0HBE8</accession>
<dbReference type="STRING" id="869754.A0A1A0HBE8"/>
<evidence type="ECO:0000256" key="1">
    <source>
        <dbReference type="PROSITE-ProRule" id="PRU00235"/>
    </source>
</evidence>
<gene>
    <name evidence="2" type="ORF">METBIDRAFT_78329</name>
</gene>
<dbReference type="GO" id="GO:0034551">
    <property type="term" value="P:mitochondrial respiratory chain complex III assembly"/>
    <property type="evidence" value="ECO:0007669"/>
    <property type="project" value="TreeGrafter"/>
</dbReference>
<dbReference type="PANTHER" id="PTHR47563:SF1">
    <property type="entry name" value="PROTEIN FMP25, MITOCHONDRIAL"/>
    <property type="match status" value="1"/>
</dbReference>
<keyword evidence="3" id="KW-1185">Reference proteome</keyword>
<dbReference type="AlphaFoldDB" id="A0A1A0HBE8"/>
<dbReference type="Gene3D" id="2.130.10.30">
    <property type="entry name" value="Regulator of chromosome condensation 1/beta-lactamase-inhibitor protein II"/>
    <property type="match status" value="1"/>
</dbReference>
<feature type="repeat" description="RCC1" evidence="1">
    <location>
        <begin position="491"/>
        <end position="556"/>
    </location>
</feature>
<dbReference type="EMBL" id="LXTC01000003">
    <property type="protein sequence ID" value="OBA21336.1"/>
    <property type="molecule type" value="Genomic_DNA"/>
</dbReference>
<dbReference type="PANTHER" id="PTHR47563">
    <property type="entry name" value="PROTEIN FMP25, MITOCHONDRIAL"/>
    <property type="match status" value="1"/>
</dbReference>
<comment type="caution">
    <text evidence="2">The sequence shown here is derived from an EMBL/GenBank/DDBJ whole genome shotgun (WGS) entry which is preliminary data.</text>
</comment>
<protein>
    <submittedName>
        <fullName evidence="2">RCC1/BLIP-II protein</fullName>
    </submittedName>
</protein>
<dbReference type="InterPro" id="IPR053245">
    <property type="entry name" value="MitoProcess-Associated"/>
</dbReference>
<name>A0A1A0HBE8_9ASCO</name>
<evidence type="ECO:0000313" key="2">
    <source>
        <dbReference type="EMBL" id="OBA21336.1"/>
    </source>
</evidence>
<dbReference type="GeneID" id="30031840"/>
<dbReference type="OrthoDB" id="10256179at2759"/>
<dbReference type="SUPFAM" id="SSF50985">
    <property type="entry name" value="RCC1/BLIP-II"/>
    <property type="match status" value="1"/>
</dbReference>
<dbReference type="InterPro" id="IPR009091">
    <property type="entry name" value="RCC1/BLIP-II"/>
</dbReference>
<dbReference type="InterPro" id="IPR000408">
    <property type="entry name" value="Reg_chr_condens"/>
</dbReference>
<dbReference type="Proteomes" id="UP000092555">
    <property type="component" value="Unassembled WGS sequence"/>
</dbReference>
<proteinExistence type="predicted"/>
<organism evidence="2 3">
    <name type="scientific">Metschnikowia bicuspidata var. bicuspidata NRRL YB-4993</name>
    <dbReference type="NCBI Taxonomy" id="869754"/>
    <lineage>
        <taxon>Eukaryota</taxon>
        <taxon>Fungi</taxon>
        <taxon>Dikarya</taxon>
        <taxon>Ascomycota</taxon>
        <taxon>Saccharomycotina</taxon>
        <taxon>Pichiomycetes</taxon>
        <taxon>Metschnikowiaceae</taxon>
        <taxon>Metschnikowia</taxon>
    </lineage>
</organism>
<reference evidence="2 3" key="1">
    <citation type="submission" date="2016-05" db="EMBL/GenBank/DDBJ databases">
        <title>Comparative genomics of biotechnologically important yeasts.</title>
        <authorList>
            <consortium name="DOE Joint Genome Institute"/>
            <person name="Riley R."/>
            <person name="Haridas S."/>
            <person name="Wolfe K.H."/>
            <person name="Lopes M.R."/>
            <person name="Hittinger C.T."/>
            <person name="Goker M."/>
            <person name="Salamov A."/>
            <person name="Wisecaver J."/>
            <person name="Long T.M."/>
            <person name="Aerts A.L."/>
            <person name="Barry K."/>
            <person name="Choi C."/>
            <person name="Clum A."/>
            <person name="Coughlan A.Y."/>
            <person name="Deshpande S."/>
            <person name="Douglass A.P."/>
            <person name="Hanson S.J."/>
            <person name="Klenk H.-P."/>
            <person name="LaButti K."/>
            <person name="Lapidus A."/>
            <person name="Lindquist E."/>
            <person name="Lipzen A."/>
            <person name="Meier-kolthoff J.P."/>
            <person name="Ohm R.A."/>
            <person name="Otillar R.P."/>
            <person name="Pangilinan J."/>
            <person name="Peng Y."/>
            <person name="Rokas A."/>
            <person name="Rosa C.A."/>
            <person name="Scheuner C."/>
            <person name="Sibirny A.A."/>
            <person name="Slot J.C."/>
            <person name="Stielow J.B."/>
            <person name="Sun H."/>
            <person name="Kurtzman C.P."/>
            <person name="Blackwell M."/>
            <person name="Grigoriev I.V."/>
            <person name="Jeffries T.W."/>
        </authorList>
    </citation>
    <scope>NUCLEOTIDE SEQUENCE [LARGE SCALE GENOMIC DNA]</scope>
    <source>
        <strain evidence="2 3">NRRL YB-4993</strain>
    </source>
</reference>
<dbReference type="GO" id="GO:0005743">
    <property type="term" value="C:mitochondrial inner membrane"/>
    <property type="evidence" value="ECO:0007669"/>
    <property type="project" value="TreeGrafter"/>
</dbReference>
<evidence type="ECO:0000313" key="3">
    <source>
        <dbReference type="Proteomes" id="UP000092555"/>
    </source>
</evidence>
<dbReference type="PROSITE" id="PS50012">
    <property type="entry name" value="RCC1_3"/>
    <property type="match status" value="1"/>
</dbReference>